<dbReference type="InterPro" id="IPR051781">
    <property type="entry name" value="Metallo-dep_Hydrolase"/>
</dbReference>
<dbReference type="Pfam" id="PF01979">
    <property type="entry name" value="Amidohydro_1"/>
    <property type="match status" value="1"/>
</dbReference>
<dbReference type="Gene3D" id="3.30.110.90">
    <property type="entry name" value="Amidohydrolase"/>
    <property type="match status" value="1"/>
</dbReference>
<sequence length="415" mass="44659">MHGNPIYYIFLSAVLLASRSISCHNGEEILDYASVAAQNNQARSVHQGDRHTQRKVAIHNVRVFDGHKLQDPSTVIIEGAFIGRDDRDAEHIDGNGATLLPGLIDAHCHPSNLTHLQDLARFGVTTAFVMACYSSEMCKSLKNHSGLPDTLRSGDPASAPGSVHGTLTAMVDPTLLISNQSQVPSWMTRQLASNPDYIKIIAETPGLDQQTLDLLVDQSHQGGKKVVCHASALAAYSQAIMANVDHIHHAPLDTAITSDMVQTILYQHQVVTPTLTMMRAIAENEPETRNFQAAIDSVSMLINAGIPILAGTDANTQPSVPAMVPFGISMHDELENLVTSGLSNLEALQAATSLPAKYFGLHDGGVIALGKRADFFLVEGNPLEDIKATRNIKTVWLAGIEYAARSNGTVTGVER</sequence>
<evidence type="ECO:0000313" key="4">
    <source>
        <dbReference type="Proteomes" id="UP000799428"/>
    </source>
</evidence>
<name>A0A6G1KKI9_9PLEO</name>
<dbReference type="SUPFAM" id="SSF51556">
    <property type="entry name" value="Metallo-dependent hydrolases"/>
    <property type="match status" value="1"/>
</dbReference>
<dbReference type="GO" id="GO:0016810">
    <property type="term" value="F:hydrolase activity, acting on carbon-nitrogen (but not peptide) bonds"/>
    <property type="evidence" value="ECO:0007669"/>
    <property type="project" value="InterPro"/>
</dbReference>
<feature type="signal peptide" evidence="1">
    <location>
        <begin position="1"/>
        <end position="23"/>
    </location>
</feature>
<dbReference type="SUPFAM" id="SSF51338">
    <property type="entry name" value="Composite domain of metallo-dependent hydrolases"/>
    <property type="match status" value="1"/>
</dbReference>
<dbReference type="Gene3D" id="1.20.58.520">
    <property type="entry name" value="Amidohydrolase"/>
    <property type="match status" value="1"/>
</dbReference>
<gene>
    <name evidence="3" type="ORF">K504DRAFT_461452</name>
</gene>
<dbReference type="InterPro" id="IPR011059">
    <property type="entry name" value="Metal-dep_hydrolase_composite"/>
</dbReference>
<dbReference type="AlphaFoldDB" id="A0A6G1KKI9"/>
<evidence type="ECO:0000259" key="2">
    <source>
        <dbReference type="Pfam" id="PF01979"/>
    </source>
</evidence>
<dbReference type="PANTHER" id="PTHR43135:SF3">
    <property type="entry name" value="ALPHA-D-RIBOSE 1-METHYLPHOSPHONATE 5-TRIPHOSPHATE DIPHOSPHATASE"/>
    <property type="match status" value="1"/>
</dbReference>
<dbReference type="OrthoDB" id="194468at2759"/>
<dbReference type="PANTHER" id="PTHR43135">
    <property type="entry name" value="ALPHA-D-RIBOSE 1-METHYLPHOSPHONATE 5-TRIPHOSPHATE DIPHOSPHATASE"/>
    <property type="match status" value="1"/>
</dbReference>
<organism evidence="3 4">
    <name type="scientific">Pleomassaria siparia CBS 279.74</name>
    <dbReference type="NCBI Taxonomy" id="1314801"/>
    <lineage>
        <taxon>Eukaryota</taxon>
        <taxon>Fungi</taxon>
        <taxon>Dikarya</taxon>
        <taxon>Ascomycota</taxon>
        <taxon>Pezizomycotina</taxon>
        <taxon>Dothideomycetes</taxon>
        <taxon>Pleosporomycetidae</taxon>
        <taxon>Pleosporales</taxon>
        <taxon>Pleomassariaceae</taxon>
        <taxon>Pleomassaria</taxon>
    </lineage>
</organism>
<dbReference type="EMBL" id="MU005765">
    <property type="protein sequence ID" value="KAF2712877.1"/>
    <property type="molecule type" value="Genomic_DNA"/>
</dbReference>
<evidence type="ECO:0000256" key="1">
    <source>
        <dbReference type="SAM" id="SignalP"/>
    </source>
</evidence>
<proteinExistence type="predicted"/>
<dbReference type="Gene3D" id="2.30.40.10">
    <property type="entry name" value="Urease, subunit C, domain 1"/>
    <property type="match status" value="1"/>
</dbReference>
<keyword evidence="3" id="KW-0378">Hydrolase</keyword>
<feature type="domain" description="Amidohydrolase-related" evidence="2">
    <location>
        <begin position="203"/>
        <end position="399"/>
    </location>
</feature>
<keyword evidence="1" id="KW-0732">Signal</keyword>
<evidence type="ECO:0000313" key="3">
    <source>
        <dbReference type="EMBL" id="KAF2712877.1"/>
    </source>
</evidence>
<keyword evidence="4" id="KW-1185">Reference proteome</keyword>
<dbReference type="InterPro" id="IPR032466">
    <property type="entry name" value="Metal_Hydrolase"/>
</dbReference>
<dbReference type="Proteomes" id="UP000799428">
    <property type="component" value="Unassembled WGS sequence"/>
</dbReference>
<feature type="chain" id="PRO_5026252611" evidence="1">
    <location>
        <begin position="24"/>
        <end position="415"/>
    </location>
</feature>
<dbReference type="InterPro" id="IPR006680">
    <property type="entry name" value="Amidohydro-rel"/>
</dbReference>
<protein>
    <submittedName>
        <fullName evidence="3">Hydrolase</fullName>
    </submittedName>
</protein>
<reference evidence="3" key="1">
    <citation type="journal article" date="2020" name="Stud. Mycol.">
        <title>101 Dothideomycetes genomes: a test case for predicting lifestyles and emergence of pathogens.</title>
        <authorList>
            <person name="Haridas S."/>
            <person name="Albert R."/>
            <person name="Binder M."/>
            <person name="Bloem J."/>
            <person name="Labutti K."/>
            <person name="Salamov A."/>
            <person name="Andreopoulos B."/>
            <person name="Baker S."/>
            <person name="Barry K."/>
            <person name="Bills G."/>
            <person name="Bluhm B."/>
            <person name="Cannon C."/>
            <person name="Castanera R."/>
            <person name="Culley D."/>
            <person name="Daum C."/>
            <person name="Ezra D."/>
            <person name="Gonzalez J."/>
            <person name="Henrissat B."/>
            <person name="Kuo A."/>
            <person name="Liang C."/>
            <person name="Lipzen A."/>
            <person name="Lutzoni F."/>
            <person name="Magnuson J."/>
            <person name="Mondo S."/>
            <person name="Nolan M."/>
            <person name="Ohm R."/>
            <person name="Pangilinan J."/>
            <person name="Park H.-J."/>
            <person name="Ramirez L."/>
            <person name="Alfaro M."/>
            <person name="Sun H."/>
            <person name="Tritt A."/>
            <person name="Yoshinaga Y."/>
            <person name="Zwiers L.-H."/>
            <person name="Turgeon B."/>
            <person name="Goodwin S."/>
            <person name="Spatafora J."/>
            <person name="Crous P."/>
            <person name="Grigoriev I."/>
        </authorList>
    </citation>
    <scope>NUCLEOTIDE SEQUENCE</scope>
    <source>
        <strain evidence="3">CBS 279.74</strain>
    </source>
</reference>
<dbReference type="Gene3D" id="3.40.50.10910">
    <property type="entry name" value="Amidohydrolase"/>
    <property type="match status" value="1"/>
</dbReference>
<accession>A0A6G1KKI9</accession>